<keyword evidence="1" id="KW-0472">Membrane</keyword>
<keyword evidence="1" id="KW-1133">Transmembrane helix</keyword>
<organism evidence="2 3">
    <name type="scientific">Myxozyma melibiosi</name>
    <dbReference type="NCBI Taxonomy" id="54550"/>
    <lineage>
        <taxon>Eukaryota</taxon>
        <taxon>Fungi</taxon>
        <taxon>Dikarya</taxon>
        <taxon>Ascomycota</taxon>
        <taxon>Saccharomycotina</taxon>
        <taxon>Lipomycetes</taxon>
        <taxon>Lipomycetales</taxon>
        <taxon>Lipomycetaceae</taxon>
        <taxon>Myxozyma</taxon>
    </lineage>
</organism>
<gene>
    <name evidence="2" type="ORF">BZA70DRAFT_272528</name>
</gene>
<evidence type="ECO:0000313" key="3">
    <source>
        <dbReference type="Proteomes" id="UP001498771"/>
    </source>
</evidence>
<proteinExistence type="predicted"/>
<feature type="transmembrane region" description="Helical" evidence="1">
    <location>
        <begin position="48"/>
        <end position="69"/>
    </location>
</feature>
<dbReference type="EMBL" id="JBBJBU010000001">
    <property type="protein sequence ID" value="KAK7207931.1"/>
    <property type="molecule type" value="Genomic_DNA"/>
</dbReference>
<feature type="transmembrane region" description="Helical" evidence="1">
    <location>
        <begin position="241"/>
        <end position="260"/>
    </location>
</feature>
<reference evidence="2 3" key="1">
    <citation type="submission" date="2024-03" db="EMBL/GenBank/DDBJ databases">
        <title>Genome-scale model development and genomic sequencing of the oleaginous clade Lipomyces.</title>
        <authorList>
            <consortium name="Lawrence Berkeley National Laboratory"/>
            <person name="Czajka J.J."/>
            <person name="Han Y."/>
            <person name="Kim J."/>
            <person name="Mondo S.J."/>
            <person name="Hofstad B.A."/>
            <person name="Robles A."/>
            <person name="Haridas S."/>
            <person name="Riley R."/>
            <person name="LaButti K."/>
            <person name="Pangilinan J."/>
            <person name="Andreopoulos W."/>
            <person name="Lipzen A."/>
            <person name="Yan J."/>
            <person name="Wang M."/>
            <person name="Ng V."/>
            <person name="Grigoriev I.V."/>
            <person name="Spatafora J.W."/>
            <person name="Magnuson J.K."/>
            <person name="Baker S.E."/>
            <person name="Pomraning K.R."/>
        </authorList>
    </citation>
    <scope>NUCLEOTIDE SEQUENCE [LARGE SCALE GENOMIC DNA]</scope>
    <source>
        <strain evidence="2 3">Phaff 52-87</strain>
    </source>
</reference>
<dbReference type="Proteomes" id="UP001498771">
    <property type="component" value="Unassembled WGS sequence"/>
</dbReference>
<dbReference type="GeneID" id="90037183"/>
<feature type="transmembrane region" description="Helical" evidence="1">
    <location>
        <begin position="307"/>
        <end position="332"/>
    </location>
</feature>
<feature type="transmembrane region" description="Helical" evidence="1">
    <location>
        <begin position="214"/>
        <end position="235"/>
    </location>
</feature>
<comment type="caution">
    <text evidence="2">The sequence shown here is derived from an EMBL/GenBank/DDBJ whole genome shotgun (WGS) entry which is preliminary data.</text>
</comment>
<accession>A0ABR1FDM2</accession>
<dbReference type="PANTHER" id="PTHR38421:SF1">
    <property type="entry name" value="TRANSMEMBRANE PROTEIN"/>
    <property type="match status" value="1"/>
</dbReference>
<dbReference type="RefSeq" id="XP_064770964.1">
    <property type="nucleotide sequence ID" value="XM_064911671.1"/>
</dbReference>
<name>A0ABR1FDM2_9ASCO</name>
<evidence type="ECO:0000313" key="2">
    <source>
        <dbReference type="EMBL" id="KAK7207931.1"/>
    </source>
</evidence>
<protein>
    <recommendedName>
        <fullName evidence="4">Transmembrane protein UsgS</fullName>
    </recommendedName>
</protein>
<dbReference type="PANTHER" id="PTHR38421">
    <property type="entry name" value="TRANSMEMBRANE PROTEIN USGS"/>
    <property type="match status" value="1"/>
</dbReference>
<keyword evidence="1" id="KW-0812">Transmembrane</keyword>
<sequence length="418" mass="46789">MPSPEFIAKPPDGFSFLSIVRGFQLTLLGAYRALQNPDLLRAKYYKQALYAVLISLGIQLVISVPLWIFKISLRVCIWLFDTADDTDAVARALSIIKNVEFVEEHVINLSGLLIGLMRYIRPEMDEMFMESIKFIDKVYFNMHPEKAVPAKLADGTLTDGPSRFYAPLSQYTSTSARALSKKRNIEAKTEAETDDLPANNNAARFVARYVRRSVFSVGIYFLSSIPYVGTIILPIVSFYSFRKTVGVTPAVVVFASGLCLPRKVLTRFIAAYWGGRSLCRELLLPYFARIPFTRREREQWYHAREGVLFGFGFGFYFLLKMPYIGVLMYGIAEASAAYLVTKVTEPPPPPSAVLEWTQTQTKWNKREKMLSNGIVESEGFKSVGLPGGWGSSPAEVTKPLAESVKEAVGSSVSEKKIS</sequence>
<keyword evidence="3" id="KW-1185">Reference proteome</keyword>
<evidence type="ECO:0000256" key="1">
    <source>
        <dbReference type="SAM" id="Phobius"/>
    </source>
</evidence>
<evidence type="ECO:0008006" key="4">
    <source>
        <dbReference type="Google" id="ProtNLM"/>
    </source>
</evidence>